<dbReference type="Gene3D" id="2.60.40.2700">
    <property type="match status" value="1"/>
</dbReference>
<gene>
    <name evidence="2" type="ORF">FE697_011690</name>
</gene>
<evidence type="ECO:0000256" key="1">
    <source>
        <dbReference type="SAM" id="SignalP"/>
    </source>
</evidence>
<dbReference type="RefSeq" id="WP_149769761.1">
    <property type="nucleotide sequence ID" value="NZ_VDFQ02000003.1"/>
</dbReference>
<dbReference type="EMBL" id="VDFQ02000003">
    <property type="protein sequence ID" value="KAA1422811.1"/>
    <property type="molecule type" value="Genomic_DNA"/>
</dbReference>
<keyword evidence="1" id="KW-0732">Signal</keyword>
<evidence type="ECO:0008006" key="4">
    <source>
        <dbReference type="Google" id="ProtNLM"/>
    </source>
</evidence>
<feature type="signal peptide" evidence="1">
    <location>
        <begin position="1"/>
        <end position="35"/>
    </location>
</feature>
<name>A0A5Q6RXV1_9ACTN</name>
<feature type="chain" id="PRO_5024457621" description="Carboxypeptidase regulatory-like domain-containing protein" evidence="1">
    <location>
        <begin position="36"/>
        <end position="552"/>
    </location>
</feature>
<comment type="caution">
    <text evidence="2">The sequence shown here is derived from an EMBL/GenBank/DDBJ whole genome shotgun (WGS) entry which is preliminary data.</text>
</comment>
<reference evidence="2 3" key="1">
    <citation type="submission" date="2019-09" db="EMBL/GenBank/DDBJ databases">
        <title>Mumia zhuanghuii sp. nov. isolated from the intestinal contents of plateau pika (Ochotona curzoniae) in the Qinghai-Tibet plateau of China.</title>
        <authorList>
            <person name="Tian Z."/>
        </authorList>
    </citation>
    <scope>NUCLEOTIDE SEQUENCE [LARGE SCALE GENOMIC DNA]</scope>
    <source>
        <strain evidence="3">350</strain>
    </source>
</reference>
<protein>
    <recommendedName>
        <fullName evidence="4">Carboxypeptidase regulatory-like domain-containing protein</fullName>
    </recommendedName>
</protein>
<organism evidence="2 3">
    <name type="scientific">Mumia zhuanghuii</name>
    <dbReference type="NCBI Taxonomy" id="2585211"/>
    <lineage>
        <taxon>Bacteria</taxon>
        <taxon>Bacillati</taxon>
        <taxon>Actinomycetota</taxon>
        <taxon>Actinomycetes</taxon>
        <taxon>Propionibacteriales</taxon>
        <taxon>Nocardioidaceae</taxon>
        <taxon>Mumia</taxon>
    </lineage>
</organism>
<evidence type="ECO:0000313" key="2">
    <source>
        <dbReference type="EMBL" id="KAA1422811.1"/>
    </source>
</evidence>
<proteinExistence type="predicted"/>
<dbReference type="AlphaFoldDB" id="A0A5Q6RXV1"/>
<dbReference type="OrthoDB" id="1766522at2"/>
<evidence type="ECO:0000313" key="3">
    <source>
        <dbReference type="Proteomes" id="UP000307768"/>
    </source>
</evidence>
<accession>A0A5Q6RXV1</accession>
<sequence length="552" mass="59308">MAGSVHFRRSLRTPVMLVAAAMVAGLLLAAPPATAAPKGTSTITGKVILADIGGRIDTLVYAYRRSPSTGRWVHVGSTITSKKGRFSIKRLPAGKYRLLAMRGTHADRWFGGTPSWEGERHARTLTKTGGKSFTVKDGKVSRGHRTVLPAAGNPRVTFEDDRGLQPVEGKLYFRRTADGVSGGRWRAHATAYRTDLLKLQPGWHTLKHRGIGSAWRTSRIYVRADRTPITLKVPATIRSRGFAPSVAHPLFPTVGNTVKVRSLHGLFNYPANLLTFGYQWFRSGVAIPGATGQSYTIADADRGKSLRVRLTASRPGYAPVSIDSRSAEVARSTTTTTLALSRSSARFGETDAITATAQVTAADGGPVAGTVHFSAGPQCEDGDDLCPSVGWDASAAVNASGAAAVRLPRRLSVVRQIEASFEPSVAPGYAAPSNARTPITVVPRVSRTTATLRSTSIRRTQRAKVTVRVSVPGGIKWHQVVGTVVVTADGKRVGTWKRGRFTKEVTVKLARLRRGTYKIRAHFIAAGAPVGLYKLESAAKSSRSKPVKLRVR</sequence>
<dbReference type="Proteomes" id="UP000307768">
    <property type="component" value="Unassembled WGS sequence"/>
</dbReference>